<protein>
    <recommendedName>
        <fullName evidence="8">Probable membrane transporter protein</fullName>
    </recommendedName>
</protein>
<dbReference type="PANTHER" id="PTHR30269:SF32">
    <property type="entry name" value="MEMBRANE TRANSPORTER PROTEIN-RELATED"/>
    <property type="match status" value="1"/>
</dbReference>
<evidence type="ECO:0000256" key="7">
    <source>
        <dbReference type="ARBA" id="ARBA00023136"/>
    </source>
</evidence>
<feature type="transmembrane region" description="Helical" evidence="8">
    <location>
        <begin position="231"/>
        <end position="249"/>
    </location>
</feature>
<gene>
    <name evidence="9" type="ORF">PSA7680_03171</name>
</gene>
<feature type="transmembrane region" description="Helical" evidence="8">
    <location>
        <begin position="138"/>
        <end position="157"/>
    </location>
</feature>
<dbReference type="GO" id="GO:0005886">
    <property type="term" value="C:plasma membrane"/>
    <property type="evidence" value="ECO:0007669"/>
    <property type="project" value="UniProtKB-SubCell"/>
</dbReference>
<evidence type="ECO:0000256" key="5">
    <source>
        <dbReference type="ARBA" id="ARBA00022692"/>
    </source>
</evidence>
<evidence type="ECO:0000256" key="2">
    <source>
        <dbReference type="ARBA" id="ARBA00009142"/>
    </source>
</evidence>
<accession>A0A1Y5TC66</accession>
<evidence type="ECO:0000256" key="3">
    <source>
        <dbReference type="ARBA" id="ARBA00022448"/>
    </source>
</evidence>
<feature type="transmembrane region" description="Helical" evidence="8">
    <location>
        <begin position="44"/>
        <end position="61"/>
    </location>
</feature>
<keyword evidence="10" id="KW-1185">Reference proteome</keyword>
<feature type="transmembrane region" description="Helical" evidence="8">
    <location>
        <begin position="12"/>
        <end position="38"/>
    </location>
</feature>
<comment type="similarity">
    <text evidence="2 8">Belongs to the 4-toluene sulfonate uptake permease (TSUP) (TC 2.A.102) family.</text>
</comment>
<feature type="transmembrane region" description="Helical" evidence="8">
    <location>
        <begin position="106"/>
        <end position="126"/>
    </location>
</feature>
<feature type="transmembrane region" description="Helical" evidence="8">
    <location>
        <begin position="177"/>
        <end position="194"/>
    </location>
</feature>
<dbReference type="InterPro" id="IPR052017">
    <property type="entry name" value="TSUP"/>
</dbReference>
<dbReference type="EMBL" id="FWFQ01000028">
    <property type="protein sequence ID" value="SLN60298.1"/>
    <property type="molecule type" value="Genomic_DNA"/>
</dbReference>
<evidence type="ECO:0000256" key="6">
    <source>
        <dbReference type="ARBA" id="ARBA00022989"/>
    </source>
</evidence>
<dbReference type="PANTHER" id="PTHR30269">
    <property type="entry name" value="TRANSMEMBRANE PROTEIN YFCA"/>
    <property type="match status" value="1"/>
</dbReference>
<dbReference type="Proteomes" id="UP000193409">
    <property type="component" value="Unassembled WGS sequence"/>
</dbReference>
<feature type="transmembrane region" description="Helical" evidence="8">
    <location>
        <begin position="206"/>
        <end position="225"/>
    </location>
</feature>
<evidence type="ECO:0000256" key="4">
    <source>
        <dbReference type="ARBA" id="ARBA00022475"/>
    </source>
</evidence>
<name>A0A1Y5TC66_9RHOB</name>
<keyword evidence="3" id="KW-0813">Transport</keyword>
<dbReference type="InterPro" id="IPR002781">
    <property type="entry name" value="TM_pro_TauE-like"/>
</dbReference>
<dbReference type="RefSeq" id="WP_085869666.1">
    <property type="nucleotide sequence ID" value="NZ_FWFQ01000028.1"/>
</dbReference>
<sequence>MLVLQEFAPQTLLISLAIGLLAGFVKGAIGFALPMIMISGLGSIMAPDLALAALILPTVVMNAAQALRQGVGPALESARHHWIYLALVLGFIGLSAQLVRHLSAQTLFLMIGVPVTLFAVSQLLGWRLSFPPERRRPVEVTVGAIAGFCGGISGVWGPPTVAYLTALDTPKQEAVRVQGVIYGAGAVMLLLAHMRSGIFNTETAPLSALLLLPAGVGMALGFRAQDRMDQTRFRTATLVVLVVAGLNLVRRGVMG</sequence>
<evidence type="ECO:0000313" key="10">
    <source>
        <dbReference type="Proteomes" id="UP000193409"/>
    </source>
</evidence>
<comment type="subcellular location">
    <subcellularLocation>
        <location evidence="1 8">Cell membrane</location>
        <topology evidence="1 8">Multi-pass membrane protein</topology>
    </subcellularLocation>
</comment>
<evidence type="ECO:0000256" key="1">
    <source>
        <dbReference type="ARBA" id="ARBA00004651"/>
    </source>
</evidence>
<reference evidence="9 10" key="1">
    <citation type="submission" date="2017-03" db="EMBL/GenBank/DDBJ databases">
        <authorList>
            <person name="Afonso C.L."/>
            <person name="Miller P.J."/>
            <person name="Scott M.A."/>
            <person name="Spackman E."/>
            <person name="Goraichik I."/>
            <person name="Dimitrov K.M."/>
            <person name="Suarez D.L."/>
            <person name="Swayne D.E."/>
        </authorList>
    </citation>
    <scope>NUCLEOTIDE SEQUENCE [LARGE SCALE GENOMIC DNA]</scope>
    <source>
        <strain evidence="9 10">CECT 7680</strain>
    </source>
</reference>
<evidence type="ECO:0000313" key="9">
    <source>
        <dbReference type="EMBL" id="SLN60298.1"/>
    </source>
</evidence>
<proteinExistence type="inferred from homology"/>
<organism evidence="9 10">
    <name type="scientific">Pseudoruegeria aquimaris</name>
    <dbReference type="NCBI Taxonomy" id="393663"/>
    <lineage>
        <taxon>Bacteria</taxon>
        <taxon>Pseudomonadati</taxon>
        <taxon>Pseudomonadota</taxon>
        <taxon>Alphaproteobacteria</taxon>
        <taxon>Rhodobacterales</taxon>
        <taxon>Roseobacteraceae</taxon>
        <taxon>Pseudoruegeria</taxon>
    </lineage>
</organism>
<keyword evidence="7 8" id="KW-0472">Membrane</keyword>
<evidence type="ECO:0000256" key="8">
    <source>
        <dbReference type="RuleBase" id="RU363041"/>
    </source>
</evidence>
<keyword evidence="6 8" id="KW-1133">Transmembrane helix</keyword>
<feature type="transmembrane region" description="Helical" evidence="8">
    <location>
        <begin position="82"/>
        <end position="100"/>
    </location>
</feature>
<dbReference type="Pfam" id="PF01925">
    <property type="entry name" value="TauE"/>
    <property type="match status" value="1"/>
</dbReference>
<keyword evidence="5 8" id="KW-0812">Transmembrane</keyword>
<dbReference type="OrthoDB" id="9800873at2"/>
<dbReference type="AlphaFoldDB" id="A0A1Y5TC66"/>
<keyword evidence="4 8" id="KW-1003">Cell membrane</keyword>